<name>A0A9Q0J0Q7_9ROSI</name>
<proteinExistence type="inferred from homology"/>
<feature type="domain" description="Peptidase S54 rhomboid" evidence="7">
    <location>
        <begin position="175"/>
        <end position="312"/>
    </location>
</feature>
<evidence type="ECO:0000313" key="8">
    <source>
        <dbReference type="EMBL" id="KAJ4824158.1"/>
    </source>
</evidence>
<keyword evidence="3 6" id="KW-0812">Transmembrane</keyword>
<dbReference type="PANTHER" id="PTHR43731">
    <property type="entry name" value="RHOMBOID PROTEASE"/>
    <property type="match status" value="1"/>
</dbReference>
<evidence type="ECO:0000256" key="1">
    <source>
        <dbReference type="ARBA" id="ARBA00004141"/>
    </source>
</evidence>
<comment type="subcellular location">
    <subcellularLocation>
        <location evidence="1">Membrane</location>
        <topology evidence="1">Multi-pass membrane protein</topology>
    </subcellularLocation>
</comment>
<feature type="transmembrane region" description="Helical" evidence="6">
    <location>
        <begin position="241"/>
        <end position="260"/>
    </location>
</feature>
<dbReference type="FunFam" id="1.20.1540.10:FF:000015">
    <property type="entry name" value="RHOMBOID-like protein 10 chloroplastic"/>
    <property type="match status" value="1"/>
</dbReference>
<dbReference type="InterPro" id="IPR050925">
    <property type="entry name" value="Rhomboid_protease_S54"/>
</dbReference>
<dbReference type="GO" id="GO:0031969">
    <property type="term" value="C:chloroplast membrane"/>
    <property type="evidence" value="ECO:0007669"/>
    <property type="project" value="TreeGrafter"/>
</dbReference>
<reference evidence="8" key="1">
    <citation type="submission" date="2022-02" db="EMBL/GenBank/DDBJ databases">
        <authorList>
            <person name="Henning P.M."/>
            <person name="McCubbin A.G."/>
            <person name="Shore J.S."/>
        </authorList>
    </citation>
    <scope>NUCLEOTIDE SEQUENCE</scope>
    <source>
        <strain evidence="8">F60SS</strain>
        <tissue evidence="8">Leaves</tissue>
    </source>
</reference>
<gene>
    <name evidence="8" type="ORF">Tsubulata_033626</name>
</gene>
<dbReference type="PANTHER" id="PTHR43731:SF26">
    <property type="entry name" value="RHOMBOID-LIKE PROTEIN 10, CHLOROPLASTIC"/>
    <property type="match status" value="1"/>
</dbReference>
<keyword evidence="4 6" id="KW-1133">Transmembrane helix</keyword>
<evidence type="ECO:0000256" key="3">
    <source>
        <dbReference type="ARBA" id="ARBA00022692"/>
    </source>
</evidence>
<evidence type="ECO:0000256" key="6">
    <source>
        <dbReference type="SAM" id="Phobius"/>
    </source>
</evidence>
<comment type="caution">
    <text evidence="8">The sequence shown here is derived from an EMBL/GenBank/DDBJ whole genome shotgun (WGS) entry which is preliminary data.</text>
</comment>
<evidence type="ECO:0000256" key="4">
    <source>
        <dbReference type="ARBA" id="ARBA00022989"/>
    </source>
</evidence>
<comment type="similarity">
    <text evidence="2">Belongs to the peptidase S54 family.</text>
</comment>
<dbReference type="AlphaFoldDB" id="A0A9Q0J0Q7"/>
<dbReference type="SUPFAM" id="SSF144091">
    <property type="entry name" value="Rhomboid-like"/>
    <property type="match status" value="1"/>
</dbReference>
<organism evidence="8 9">
    <name type="scientific">Turnera subulata</name>
    <dbReference type="NCBI Taxonomy" id="218843"/>
    <lineage>
        <taxon>Eukaryota</taxon>
        <taxon>Viridiplantae</taxon>
        <taxon>Streptophyta</taxon>
        <taxon>Embryophyta</taxon>
        <taxon>Tracheophyta</taxon>
        <taxon>Spermatophyta</taxon>
        <taxon>Magnoliopsida</taxon>
        <taxon>eudicotyledons</taxon>
        <taxon>Gunneridae</taxon>
        <taxon>Pentapetalae</taxon>
        <taxon>rosids</taxon>
        <taxon>fabids</taxon>
        <taxon>Malpighiales</taxon>
        <taxon>Passifloraceae</taxon>
        <taxon>Turnera</taxon>
    </lineage>
</organism>
<feature type="transmembrane region" description="Helical" evidence="6">
    <location>
        <begin position="139"/>
        <end position="158"/>
    </location>
</feature>
<dbReference type="InterPro" id="IPR035952">
    <property type="entry name" value="Rhomboid-like_sf"/>
</dbReference>
<sequence length="344" mass="37509">MGFMGSSFSLSLPLPLPPSPQAQSCWWVPPSHNDVGPAQHFHLITTAAAAASLRLHFLLQSCFQNFSRIHHVPRLKDEWVKQVSHLKGINLFQFEDDYFVSKFSPTKGFFNGGQPTKGFGSAGKLDSAKSRKRSYNGRLWTNILIGINILVYAGQVATEGKLLHWGAKVNSLIHQGQFWRLVTSAFLHANAGHLMVNCFSLNSVGPTIEKLSGPKRFLAVYFASAIAGSAMSYGLCKAPSVGASGAIFGLVGSLAVFVIRHQGMIGGGKQELQHIARVILLNLMVGTAFRGIDNWGHLGGFLGGAAVSWLVGPAWKYEAISYNGRRIIVDEAPIRLLTNRRKRS</sequence>
<evidence type="ECO:0000313" key="9">
    <source>
        <dbReference type="Proteomes" id="UP001141552"/>
    </source>
</evidence>
<dbReference type="OrthoDB" id="418595at2759"/>
<keyword evidence="9" id="KW-1185">Reference proteome</keyword>
<feature type="transmembrane region" description="Helical" evidence="6">
    <location>
        <begin position="298"/>
        <end position="317"/>
    </location>
</feature>
<dbReference type="EMBL" id="JAKUCV010007253">
    <property type="protein sequence ID" value="KAJ4824158.1"/>
    <property type="molecule type" value="Genomic_DNA"/>
</dbReference>
<evidence type="ECO:0000256" key="5">
    <source>
        <dbReference type="ARBA" id="ARBA00023136"/>
    </source>
</evidence>
<reference evidence="8" key="2">
    <citation type="journal article" date="2023" name="Plants (Basel)">
        <title>Annotation of the Turnera subulata (Passifloraceae) Draft Genome Reveals the S-Locus Evolved after the Divergence of Turneroideae from Passifloroideae in a Stepwise Manner.</title>
        <authorList>
            <person name="Henning P.M."/>
            <person name="Roalson E.H."/>
            <person name="Mir W."/>
            <person name="McCubbin A.G."/>
            <person name="Shore J.S."/>
        </authorList>
    </citation>
    <scope>NUCLEOTIDE SEQUENCE</scope>
    <source>
        <strain evidence="8">F60SS</strain>
    </source>
</reference>
<dbReference type="Proteomes" id="UP001141552">
    <property type="component" value="Unassembled WGS sequence"/>
</dbReference>
<dbReference type="Pfam" id="PF01694">
    <property type="entry name" value="Rhomboid"/>
    <property type="match status" value="1"/>
</dbReference>
<feature type="transmembrane region" description="Helical" evidence="6">
    <location>
        <begin position="217"/>
        <end position="235"/>
    </location>
</feature>
<evidence type="ECO:0000256" key="2">
    <source>
        <dbReference type="ARBA" id="ARBA00009045"/>
    </source>
</evidence>
<dbReference type="Gene3D" id="1.20.1540.10">
    <property type="entry name" value="Rhomboid-like"/>
    <property type="match status" value="1"/>
</dbReference>
<evidence type="ECO:0000259" key="7">
    <source>
        <dbReference type="Pfam" id="PF01694"/>
    </source>
</evidence>
<dbReference type="InterPro" id="IPR022764">
    <property type="entry name" value="Peptidase_S54_rhomboid_dom"/>
</dbReference>
<dbReference type="GO" id="GO:0004252">
    <property type="term" value="F:serine-type endopeptidase activity"/>
    <property type="evidence" value="ECO:0007669"/>
    <property type="project" value="InterPro"/>
</dbReference>
<keyword evidence="5 6" id="KW-0472">Membrane</keyword>
<protein>
    <recommendedName>
        <fullName evidence="7">Peptidase S54 rhomboid domain-containing protein</fullName>
    </recommendedName>
</protein>
<accession>A0A9Q0J0Q7</accession>